<evidence type="ECO:0000256" key="1">
    <source>
        <dbReference type="SAM" id="Phobius"/>
    </source>
</evidence>
<feature type="transmembrane region" description="Helical" evidence="1">
    <location>
        <begin position="12"/>
        <end position="37"/>
    </location>
</feature>
<evidence type="ECO:0000313" key="2">
    <source>
        <dbReference type="EMBL" id="RCV93742.1"/>
    </source>
</evidence>
<keyword evidence="3" id="KW-1185">Reference proteome</keyword>
<keyword evidence="1" id="KW-0812">Transmembrane</keyword>
<organism evidence="2 3">
    <name type="scientific">Vreelandella rituensis</name>
    <dbReference type="NCBI Taxonomy" id="2282306"/>
    <lineage>
        <taxon>Bacteria</taxon>
        <taxon>Pseudomonadati</taxon>
        <taxon>Pseudomonadota</taxon>
        <taxon>Gammaproteobacteria</taxon>
        <taxon>Oceanospirillales</taxon>
        <taxon>Halomonadaceae</taxon>
        <taxon>Vreelandella</taxon>
    </lineage>
</organism>
<reference evidence="2 3" key="1">
    <citation type="submission" date="2018-07" db="EMBL/GenBank/DDBJ databases">
        <title>Halomonas rutogse sp. nov., isolated from Lake TangqianCo on Tibetan Plateau.</title>
        <authorList>
            <person name="Lu H."/>
            <person name="Xing P."/>
            <person name="Wu Q."/>
        </authorList>
    </citation>
    <scope>NUCLEOTIDE SEQUENCE [LARGE SCALE GENOMIC DNA]</scope>
    <source>
        <strain evidence="2 3">TQ8S</strain>
    </source>
</reference>
<comment type="caution">
    <text evidence="2">The sequence shown here is derived from an EMBL/GenBank/DDBJ whole genome shotgun (WGS) entry which is preliminary data.</text>
</comment>
<dbReference type="EMBL" id="QPIJ01000001">
    <property type="protein sequence ID" value="RCV93742.1"/>
    <property type="molecule type" value="Genomic_DNA"/>
</dbReference>
<dbReference type="RefSeq" id="WP_114485070.1">
    <property type="nucleotide sequence ID" value="NZ_CBCSHM010000007.1"/>
</dbReference>
<protein>
    <submittedName>
        <fullName evidence="2">Uncharacterized protein</fullName>
    </submittedName>
</protein>
<sequence length="82" mass="8776">MSGSDDFMDRPIAHGLGIFALSVMVFWGIPVAAFRLAMDQTAMASDISVMSLTSLVPALGFGACMGVAGYLRARRRVPREPN</sequence>
<name>A0A368UBJ9_9GAMM</name>
<feature type="transmembrane region" description="Helical" evidence="1">
    <location>
        <begin position="49"/>
        <end position="71"/>
    </location>
</feature>
<dbReference type="Proteomes" id="UP000253204">
    <property type="component" value="Unassembled WGS sequence"/>
</dbReference>
<gene>
    <name evidence="2" type="ORF">DU506_00895</name>
</gene>
<keyword evidence="1" id="KW-1133">Transmembrane helix</keyword>
<accession>A0A368UBJ9</accession>
<evidence type="ECO:0000313" key="3">
    <source>
        <dbReference type="Proteomes" id="UP000253204"/>
    </source>
</evidence>
<proteinExistence type="predicted"/>
<keyword evidence="1" id="KW-0472">Membrane</keyword>
<dbReference type="AlphaFoldDB" id="A0A368UBJ9"/>